<accession>A0A365Y736</accession>
<comment type="caution">
    <text evidence="1">The sequence shown here is derived from an EMBL/GenBank/DDBJ whole genome shotgun (WGS) entry which is preliminary data.</text>
</comment>
<dbReference type="SUPFAM" id="SSF53756">
    <property type="entry name" value="UDP-Glycosyltransferase/glycogen phosphorylase"/>
    <property type="match status" value="1"/>
</dbReference>
<organism evidence="1 2">
    <name type="scientific">Chitinophaga flava</name>
    <dbReference type="NCBI Taxonomy" id="2259036"/>
    <lineage>
        <taxon>Bacteria</taxon>
        <taxon>Pseudomonadati</taxon>
        <taxon>Bacteroidota</taxon>
        <taxon>Chitinophagia</taxon>
        <taxon>Chitinophagales</taxon>
        <taxon>Chitinophagaceae</taxon>
        <taxon>Chitinophaga</taxon>
    </lineage>
</organism>
<dbReference type="AlphaFoldDB" id="A0A365Y736"/>
<reference evidence="1 2" key="1">
    <citation type="submission" date="2018-05" db="EMBL/GenBank/DDBJ databases">
        <title>Chitinophaga sp. K3CV102501T nov., isolated from isolated from a monsoon evergreen broad-leaved forest soil.</title>
        <authorList>
            <person name="Lv Y."/>
        </authorList>
    </citation>
    <scope>NUCLEOTIDE SEQUENCE [LARGE SCALE GENOMIC DNA]</scope>
    <source>
        <strain evidence="1 2">GDMCC 1.1325</strain>
    </source>
</reference>
<proteinExistence type="predicted"/>
<sequence length="393" mass="45309">MSSEIYIVDKLVMGHNHVMFNAAFSTMISHLFRERKVVFIGEEKHVSLVEKRNGNISNIRYEGYQELPLPEKKLAKVLPWIRKKLGDILFIRKVYSRVASESSVFFTCLSTTSLYYANYKARRGNKEVFFVLHGEVEFLFKKELRLADKIKGKLYRRLLSKLGKRTKVIVLSEIVKEALVKDNLVRPEQIVTIEHPLVGQVPERHPLNVDKLIFGHLGVAMSKKGSSCFFEMAARLSQAAALGRAEFHLVGRVEDGFIVEQNTPVKILSKNNKSIEELDYANFIRDVDYAVFTFDSDNYVFRVSGSLMDALFYGKPIIAFKQPYFQYLFDKGGNIGFLCEGPEEMKVLLERLINKDEELIAQYKEQAKNVHLLLERFLIKNVENQLHKQLSDN</sequence>
<evidence type="ECO:0008006" key="3">
    <source>
        <dbReference type="Google" id="ProtNLM"/>
    </source>
</evidence>
<dbReference type="EMBL" id="QFFJ01000001">
    <property type="protein sequence ID" value="RBL93804.1"/>
    <property type="molecule type" value="Genomic_DNA"/>
</dbReference>
<dbReference type="Proteomes" id="UP000253410">
    <property type="component" value="Unassembled WGS sequence"/>
</dbReference>
<gene>
    <name evidence="1" type="ORF">DF182_15015</name>
</gene>
<dbReference type="Gene3D" id="3.40.50.2000">
    <property type="entry name" value="Glycogen Phosphorylase B"/>
    <property type="match status" value="1"/>
</dbReference>
<evidence type="ECO:0000313" key="2">
    <source>
        <dbReference type="Proteomes" id="UP000253410"/>
    </source>
</evidence>
<evidence type="ECO:0000313" key="1">
    <source>
        <dbReference type="EMBL" id="RBL93804.1"/>
    </source>
</evidence>
<keyword evidence="2" id="KW-1185">Reference proteome</keyword>
<name>A0A365Y736_9BACT</name>
<protein>
    <recommendedName>
        <fullName evidence="3">Glycosyl transferase family 1 domain-containing protein</fullName>
    </recommendedName>
</protein>